<dbReference type="PANTHER" id="PTHR47129">
    <property type="entry name" value="QUINONE OXIDOREDUCTASE 2"/>
    <property type="match status" value="1"/>
</dbReference>
<protein>
    <submittedName>
        <fullName evidence="2">NAD(P)H-binding protein</fullName>
    </submittedName>
</protein>
<name>A0A8I2GUZ3_RHILV</name>
<proteinExistence type="predicted"/>
<evidence type="ECO:0000313" key="2">
    <source>
        <dbReference type="EMBL" id="NKM49775.1"/>
    </source>
</evidence>
<dbReference type="CDD" id="cd05269">
    <property type="entry name" value="TMR_SDR_a"/>
    <property type="match status" value="1"/>
</dbReference>
<evidence type="ECO:0000259" key="1">
    <source>
        <dbReference type="Pfam" id="PF13460"/>
    </source>
</evidence>
<dbReference type="SUPFAM" id="SSF51735">
    <property type="entry name" value="NAD(P)-binding Rossmann-fold domains"/>
    <property type="match status" value="1"/>
</dbReference>
<feature type="domain" description="NAD(P)-binding" evidence="1">
    <location>
        <begin position="7"/>
        <end position="181"/>
    </location>
</feature>
<dbReference type="InterPro" id="IPR016040">
    <property type="entry name" value="NAD(P)-bd_dom"/>
</dbReference>
<gene>
    <name evidence="2" type="ORF">GFL91_33570</name>
</gene>
<dbReference type="AlphaFoldDB" id="A0A8I2GUZ3"/>
<reference evidence="2" key="1">
    <citation type="submission" date="2019-10" db="EMBL/GenBank/DDBJ databases">
        <title>Rhizobium leguminosarum symbiovar viciae collection.</title>
        <authorList>
            <person name="Boivin S."/>
            <person name="Lepetit M."/>
        </authorList>
    </citation>
    <scope>NUCLEOTIDE SEQUENCE</scope>
    <source>
        <strain evidence="2">L143</strain>
    </source>
</reference>
<dbReference type="RefSeq" id="WP_168277330.1">
    <property type="nucleotide sequence ID" value="NZ_WIEZ01000026.1"/>
</dbReference>
<dbReference type="Proteomes" id="UP000662259">
    <property type="component" value="Unassembled WGS sequence"/>
</dbReference>
<dbReference type="Pfam" id="PF13460">
    <property type="entry name" value="NAD_binding_10"/>
    <property type="match status" value="1"/>
</dbReference>
<dbReference type="InterPro" id="IPR052718">
    <property type="entry name" value="NmrA-type_oxidoreductase"/>
</dbReference>
<dbReference type="Gene3D" id="3.40.50.720">
    <property type="entry name" value="NAD(P)-binding Rossmann-like Domain"/>
    <property type="match status" value="1"/>
</dbReference>
<evidence type="ECO:0000313" key="3">
    <source>
        <dbReference type="Proteomes" id="UP000662259"/>
    </source>
</evidence>
<dbReference type="InterPro" id="IPR036291">
    <property type="entry name" value="NAD(P)-bd_dom_sf"/>
</dbReference>
<dbReference type="Gene3D" id="3.90.25.10">
    <property type="entry name" value="UDP-galactose 4-epimerase, domain 1"/>
    <property type="match status" value="1"/>
</dbReference>
<dbReference type="PANTHER" id="PTHR47129:SF1">
    <property type="entry name" value="NMRA-LIKE DOMAIN-CONTAINING PROTEIN"/>
    <property type="match status" value="1"/>
</dbReference>
<dbReference type="EMBL" id="WIEZ01000026">
    <property type="protein sequence ID" value="NKM49775.1"/>
    <property type="molecule type" value="Genomic_DNA"/>
</dbReference>
<sequence>MQIGVSGAGGKLGSVVVSELLARGGGHGIVGISRSPEKLEGGFDKREGDYDRPEGLAQAYQGLDRLLIIPSADLRPVIRGVQMKAAIDAALKAGVGQIFLVSAAGTREAAVPALGESYWTAEQALVRSASRWTILRMNYYAEAMQEEIIMSRDRGILAGLGDERVAYASRDDMAAALAGALVSDGHSGAIYNLTGPDTVTGQQRAAIASEALRSPFSFAAIEEDQLRAAMSLAGLPDLVVAAIVEIKKTFIAGYFDLVTGDIERLSGRKPRSFRDVLAATPA</sequence>
<accession>A0A8I2GUZ3</accession>
<comment type="caution">
    <text evidence="2">The sequence shown here is derived from an EMBL/GenBank/DDBJ whole genome shotgun (WGS) entry which is preliminary data.</text>
</comment>
<organism evidence="2 3">
    <name type="scientific">Rhizobium leguminosarum bv. viciae</name>
    <dbReference type="NCBI Taxonomy" id="387"/>
    <lineage>
        <taxon>Bacteria</taxon>
        <taxon>Pseudomonadati</taxon>
        <taxon>Pseudomonadota</taxon>
        <taxon>Alphaproteobacteria</taxon>
        <taxon>Hyphomicrobiales</taxon>
        <taxon>Rhizobiaceae</taxon>
        <taxon>Rhizobium/Agrobacterium group</taxon>
        <taxon>Rhizobium</taxon>
    </lineage>
</organism>